<name>A0A9Q4HV61_9BACI</name>
<reference evidence="2" key="1">
    <citation type="submission" date="2022-02" db="EMBL/GenBank/DDBJ databases">
        <title>Crop Bioprotection Bacillus Genome Sequencing.</title>
        <authorList>
            <person name="Dunlap C."/>
        </authorList>
    </citation>
    <scope>NUCLEOTIDE SEQUENCE</scope>
    <source>
        <strain evidence="2">T20C13</strain>
    </source>
</reference>
<comment type="caution">
    <text evidence="2">The sequence shown here is derived from an EMBL/GenBank/DDBJ whole genome shotgun (WGS) entry which is preliminary data.</text>
</comment>
<evidence type="ECO:0000256" key="1">
    <source>
        <dbReference type="SAM" id="Phobius"/>
    </source>
</evidence>
<accession>A0A9Q4HV61</accession>
<keyword evidence="1" id="KW-0472">Membrane</keyword>
<dbReference type="Proteomes" id="UP001066278">
    <property type="component" value="Unassembled WGS sequence"/>
</dbReference>
<keyword evidence="1" id="KW-0812">Transmembrane</keyword>
<dbReference type="EMBL" id="JALAXJ010000006">
    <property type="protein sequence ID" value="MCY9229387.1"/>
    <property type="molecule type" value="Genomic_DNA"/>
</dbReference>
<dbReference type="RefSeq" id="WP_268278791.1">
    <property type="nucleotide sequence ID" value="NZ_JALAJS010000005.1"/>
</dbReference>
<feature type="transmembrane region" description="Helical" evidence="1">
    <location>
        <begin position="388"/>
        <end position="410"/>
    </location>
</feature>
<proteinExistence type="predicted"/>
<evidence type="ECO:0000313" key="2">
    <source>
        <dbReference type="EMBL" id="MCY9229387.1"/>
    </source>
</evidence>
<dbReference type="AlphaFoldDB" id="A0A9Q4HV61"/>
<gene>
    <name evidence="2" type="ORF">MOE99_08395</name>
</gene>
<keyword evidence="1" id="KW-1133">Transmembrane helix</keyword>
<sequence length="411" mass="49159">MRRRKLHNLQEEFINKFLETIENNEEYLEFINRHKPELLSNCDIAIREVKFFDVFNNTQLNNLIKGISNLNKEKYSIDLSLMSKKYKDLNYLIIQYDNSSTRSLCEVTFKDDLFINNVRAGFTQINNNQAVVEFSISFKEIMTHNLWIDFIKENKELLYGKKFFGYYNIGEMIKSAHFALIYNSISKVIDAALQAKLLSVFSLNFGNEYTLPQYNAIHVPQEHFKKEYFDNMFLCRTYEINNKYLIVDITSDEGLKMDLYFSGLYSSINFLQLLARYRMDLYYFLFEKIERFEINRRVNKYFLNSRKRIALKDYRWLINKIRSLNDNKLRENYTDSRELLEDWKSFYDGKEEEFIDFENGQYTKKYNTIYSECFDHIKMAYSIQKENLVIYIATLSLIASLIGIVTTVLLG</sequence>
<organism evidence="2 3">
    <name type="scientific">Bacillus inaquosorum</name>
    <dbReference type="NCBI Taxonomy" id="483913"/>
    <lineage>
        <taxon>Bacteria</taxon>
        <taxon>Bacillati</taxon>
        <taxon>Bacillota</taxon>
        <taxon>Bacilli</taxon>
        <taxon>Bacillales</taxon>
        <taxon>Bacillaceae</taxon>
        <taxon>Bacillus</taxon>
    </lineage>
</organism>
<evidence type="ECO:0000313" key="3">
    <source>
        <dbReference type="Proteomes" id="UP001066278"/>
    </source>
</evidence>
<protein>
    <submittedName>
        <fullName evidence="2">Uncharacterized protein</fullName>
    </submittedName>
</protein>